<dbReference type="RefSeq" id="WP_083628399.1">
    <property type="nucleotide sequence ID" value="NZ_FQVX01000001.1"/>
</dbReference>
<evidence type="ECO:0000313" key="7">
    <source>
        <dbReference type="Proteomes" id="UP000184471"/>
    </source>
</evidence>
<dbReference type="Gene3D" id="3.40.1410.10">
    <property type="entry name" value="Chorismate lyase-like"/>
    <property type="match status" value="1"/>
</dbReference>
<organism evidence="6 7">
    <name type="scientific">Geodermatophilus nigrescens</name>
    <dbReference type="NCBI Taxonomy" id="1070870"/>
    <lineage>
        <taxon>Bacteria</taxon>
        <taxon>Bacillati</taxon>
        <taxon>Actinomycetota</taxon>
        <taxon>Actinomycetes</taxon>
        <taxon>Geodermatophilales</taxon>
        <taxon>Geodermatophilaceae</taxon>
        <taxon>Geodermatophilus</taxon>
    </lineage>
</organism>
<protein>
    <submittedName>
        <fullName evidence="6">Transcriptional regulator, GntR family</fullName>
    </submittedName>
</protein>
<evidence type="ECO:0000256" key="1">
    <source>
        <dbReference type="ARBA" id="ARBA00023015"/>
    </source>
</evidence>
<dbReference type="AlphaFoldDB" id="A0A1M5G3S9"/>
<dbReference type="InterPro" id="IPR028978">
    <property type="entry name" value="Chorismate_lyase_/UTRA_dom_sf"/>
</dbReference>
<dbReference type="Pfam" id="PF07702">
    <property type="entry name" value="UTRA"/>
    <property type="match status" value="1"/>
</dbReference>
<dbReference type="PRINTS" id="PR00035">
    <property type="entry name" value="HTHGNTR"/>
</dbReference>
<dbReference type="InterPro" id="IPR011663">
    <property type="entry name" value="UTRA"/>
</dbReference>
<dbReference type="InterPro" id="IPR050679">
    <property type="entry name" value="Bact_HTH_transcr_reg"/>
</dbReference>
<dbReference type="PANTHER" id="PTHR44846:SF1">
    <property type="entry name" value="MANNOSYL-D-GLYCERATE TRANSPORT_METABOLISM SYSTEM REPRESSOR MNGR-RELATED"/>
    <property type="match status" value="1"/>
</dbReference>
<dbReference type="EMBL" id="FQVX01000001">
    <property type="protein sequence ID" value="SHF98121.1"/>
    <property type="molecule type" value="Genomic_DNA"/>
</dbReference>
<gene>
    <name evidence="6" type="ORF">SAMN05444351_1524</name>
</gene>
<dbReference type="InterPro" id="IPR000524">
    <property type="entry name" value="Tscrpt_reg_HTH_GntR"/>
</dbReference>
<dbReference type="GO" id="GO:0045892">
    <property type="term" value="P:negative regulation of DNA-templated transcription"/>
    <property type="evidence" value="ECO:0007669"/>
    <property type="project" value="TreeGrafter"/>
</dbReference>
<dbReference type="InterPro" id="IPR036390">
    <property type="entry name" value="WH_DNA-bd_sf"/>
</dbReference>
<dbReference type="Proteomes" id="UP000184471">
    <property type="component" value="Unassembled WGS sequence"/>
</dbReference>
<proteinExistence type="predicted"/>
<keyword evidence="2" id="KW-0238">DNA-binding</keyword>
<feature type="region of interest" description="Disordered" evidence="4">
    <location>
        <begin position="238"/>
        <end position="265"/>
    </location>
</feature>
<dbReference type="Pfam" id="PF00392">
    <property type="entry name" value="GntR"/>
    <property type="match status" value="1"/>
</dbReference>
<dbReference type="Gene3D" id="1.10.10.10">
    <property type="entry name" value="Winged helix-like DNA-binding domain superfamily/Winged helix DNA-binding domain"/>
    <property type="match status" value="1"/>
</dbReference>
<dbReference type="InterPro" id="IPR036388">
    <property type="entry name" value="WH-like_DNA-bd_sf"/>
</dbReference>
<feature type="domain" description="HTH gntR-type" evidence="5">
    <location>
        <begin position="10"/>
        <end position="78"/>
    </location>
</feature>
<dbReference type="GO" id="GO:0003700">
    <property type="term" value="F:DNA-binding transcription factor activity"/>
    <property type="evidence" value="ECO:0007669"/>
    <property type="project" value="InterPro"/>
</dbReference>
<feature type="compositionally biased region" description="Pro residues" evidence="4">
    <location>
        <begin position="248"/>
        <end position="257"/>
    </location>
</feature>
<dbReference type="SUPFAM" id="SSF64288">
    <property type="entry name" value="Chorismate lyase-like"/>
    <property type="match status" value="1"/>
</dbReference>
<dbReference type="CDD" id="cd07377">
    <property type="entry name" value="WHTH_GntR"/>
    <property type="match status" value="1"/>
</dbReference>
<dbReference type="OrthoDB" id="3192286at2"/>
<dbReference type="SUPFAM" id="SSF46785">
    <property type="entry name" value="Winged helix' DNA-binding domain"/>
    <property type="match status" value="1"/>
</dbReference>
<evidence type="ECO:0000256" key="2">
    <source>
        <dbReference type="ARBA" id="ARBA00023125"/>
    </source>
</evidence>
<dbReference type="PROSITE" id="PS50949">
    <property type="entry name" value="HTH_GNTR"/>
    <property type="match status" value="1"/>
</dbReference>
<dbReference type="PANTHER" id="PTHR44846">
    <property type="entry name" value="MANNOSYL-D-GLYCERATE TRANSPORT/METABOLISM SYSTEM REPRESSOR MNGR-RELATED"/>
    <property type="match status" value="1"/>
</dbReference>
<dbReference type="STRING" id="1070870.SAMN05444351_1524"/>
<accession>A0A1M5G3S9</accession>
<name>A0A1M5G3S9_9ACTN</name>
<keyword evidence="7" id="KW-1185">Reference proteome</keyword>
<reference evidence="6 7" key="1">
    <citation type="submission" date="2016-11" db="EMBL/GenBank/DDBJ databases">
        <authorList>
            <person name="Jaros S."/>
            <person name="Januszkiewicz K."/>
            <person name="Wedrychowicz H."/>
        </authorList>
    </citation>
    <scope>NUCLEOTIDE SEQUENCE [LARGE SCALE GENOMIC DNA]</scope>
    <source>
        <strain evidence="6 7">DSM 45408</strain>
    </source>
</reference>
<keyword evidence="3" id="KW-0804">Transcription</keyword>
<evidence type="ECO:0000256" key="4">
    <source>
        <dbReference type="SAM" id="MobiDB-lite"/>
    </source>
</evidence>
<dbReference type="SMART" id="SM00345">
    <property type="entry name" value="HTH_GNTR"/>
    <property type="match status" value="1"/>
</dbReference>
<dbReference type="SMART" id="SM00866">
    <property type="entry name" value="UTRA"/>
    <property type="match status" value="1"/>
</dbReference>
<keyword evidence="1" id="KW-0805">Transcription regulation</keyword>
<evidence type="ECO:0000313" key="6">
    <source>
        <dbReference type="EMBL" id="SHF98121.1"/>
    </source>
</evidence>
<evidence type="ECO:0000259" key="5">
    <source>
        <dbReference type="PROSITE" id="PS50949"/>
    </source>
</evidence>
<sequence length="283" mass="30890">MPGLDRAAGRPLHVQVADALRAQIRDHRLPPGSPLDGEIVLQERFGVARSVVRQALSTLVAEGLVERSRGRGSMVAPARQHHRLVQRASGLYAQMAAEGLEVTTEVLSLDEEPAASAEDRWLGGDRVLRLERLRRVDGRPLARIRTALPLPRCAGLTAEELTDASLHEVLTQRFSARPTSGRRQVRAVAADVDLARELETRPGAPLLLLEGRTQDQDGRPLEVFATWHRAEDIAFDVDLEAGPADPSGSPPPSPPPGREGLREAAEQAQLLADRLRELADREP</sequence>
<dbReference type="GO" id="GO:0003677">
    <property type="term" value="F:DNA binding"/>
    <property type="evidence" value="ECO:0007669"/>
    <property type="project" value="UniProtKB-KW"/>
</dbReference>
<evidence type="ECO:0000256" key="3">
    <source>
        <dbReference type="ARBA" id="ARBA00023163"/>
    </source>
</evidence>